<dbReference type="RefSeq" id="WP_066658802.1">
    <property type="nucleotide sequence ID" value="NZ_CBCSCL010000001.1"/>
</dbReference>
<dbReference type="InterPro" id="IPR018389">
    <property type="entry name" value="DctP_fam"/>
</dbReference>
<dbReference type="NCBIfam" id="TIGR00787">
    <property type="entry name" value="dctP"/>
    <property type="match status" value="1"/>
</dbReference>
<evidence type="ECO:0000256" key="4">
    <source>
        <dbReference type="ARBA" id="ARBA00022729"/>
    </source>
</evidence>
<dbReference type="GO" id="GO:0030288">
    <property type="term" value="C:outer membrane-bounded periplasmic space"/>
    <property type="evidence" value="ECO:0007669"/>
    <property type="project" value="InterPro"/>
</dbReference>
<accession>A0A193GFI9</accession>
<organism evidence="6 7">
    <name type="scientific">Bordetella flabilis</name>
    <dbReference type="NCBI Taxonomy" id="463014"/>
    <lineage>
        <taxon>Bacteria</taxon>
        <taxon>Pseudomonadati</taxon>
        <taxon>Pseudomonadota</taxon>
        <taxon>Betaproteobacteria</taxon>
        <taxon>Burkholderiales</taxon>
        <taxon>Alcaligenaceae</taxon>
        <taxon>Bordetella</taxon>
    </lineage>
</organism>
<dbReference type="InterPro" id="IPR038404">
    <property type="entry name" value="TRAP_DctP_sf"/>
</dbReference>
<evidence type="ECO:0000256" key="3">
    <source>
        <dbReference type="ARBA" id="ARBA00022448"/>
    </source>
</evidence>
<comment type="similarity">
    <text evidence="2">Belongs to the bacterial solute-binding protein 7 family.</text>
</comment>
<proteinExistence type="inferred from homology"/>
<dbReference type="AlphaFoldDB" id="A0A193GFI9"/>
<name>A0A193GFI9_9BORD</name>
<dbReference type="STRING" id="463014.BAU07_14035"/>
<keyword evidence="4 5" id="KW-0732">Signal</keyword>
<comment type="subcellular location">
    <subcellularLocation>
        <location evidence="1">Cell envelope</location>
    </subcellularLocation>
</comment>
<evidence type="ECO:0000313" key="6">
    <source>
        <dbReference type="EMBL" id="ANN78059.1"/>
    </source>
</evidence>
<dbReference type="KEGG" id="bfz:BAU07_14035"/>
<evidence type="ECO:0000313" key="7">
    <source>
        <dbReference type="Proteomes" id="UP000091926"/>
    </source>
</evidence>
<dbReference type="OrthoDB" id="8690069at2"/>
<dbReference type="PIRSF" id="PIRSF006470">
    <property type="entry name" value="DctB"/>
    <property type="match status" value="1"/>
</dbReference>
<dbReference type="InterPro" id="IPR004682">
    <property type="entry name" value="TRAP_DctP"/>
</dbReference>
<dbReference type="NCBIfam" id="NF037995">
    <property type="entry name" value="TRAP_S1"/>
    <property type="match status" value="1"/>
</dbReference>
<protein>
    <recommendedName>
        <fullName evidence="8">ABC transporter substrate-binding protein</fullName>
    </recommendedName>
</protein>
<dbReference type="Pfam" id="PF03480">
    <property type="entry name" value="DctP"/>
    <property type="match status" value="1"/>
</dbReference>
<evidence type="ECO:0000256" key="5">
    <source>
        <dbReference type="SAM" id="SignalP"/>
    </source>
</evidence>
<evidence type="ECO:0000256" key="1">
    <source>
        <dbReference type="ARBA" id="ARBA00004196"/>
    </source>
</evidence>
<dbReference type="PANTHER" id="PTHR33376">
    <property type="match status" value="1"/>
</dbReference>
<evidence type="ECO:0000256" key="2">
    <source>
        <dbReference type="ARBA" id="ARBA00009023"/>
    </source>
</evidence>
<dbReference type="Proteomes" id="UP000091926">
    <property type="component" value="Chromosome"/>
</dbReference>
<keyword evidence="3" id="KW-0813">Transport</keyword>
<evidence type="ECO:0008006" key="8">
    <source>
        <dbReference type="Google" id="ProtNLM"/>
    </source>
</evidence>
<dbReference type="PANTHER" id="PTHR33376:SF4">
    <property type="entry name" value="SIALIC ACID-BINDING PERIPLASMIC PROTEIN SIAP"/>
    <property type="match status" value="1"/>
</dbReference>
<sequence length="335" mass="36324">MRAVPNFRVLKAAAGCLTLGVAVLAALPAQAQRPDLTIRIGQNIAVGTPQDLGVKRFAQLVQERSGGKIAVKDYPAGQAGNEQQMIEGLQIGTLDMAVIAGSTYGNVLPQANVFAMLYAFRDPDHMRRALEGPVGQEIADALLKKTSIHALSMSWYYGTRQLTANKPVRTPQDLVGVKMRVVPVPIFDAYWRAIGATPTPVDFKDLFTALETHVVDAQENPLATAKGAGVPLVNKYLSLTNHLVANSVVGMSDDLYRRLKPEQLQLIKQAVVDAGRYHDSLVAESEKQLVEEFKAQGVTVIEPDIAAFKAKVADVPKRFDGGRLADLYSKIQAVQ</sequence>
<dbReference type="GO" id="GO:0055085">
    <property type="term" value="P:transmembrane transport"/>
    <property type="evidence" value="ECO:0007669"/>
    <property type="project" value="InterPro"/>
</dbReference>
<keyword evidence="7" id="KW-1185">Reference proteome</keyword>
<feature type="signal peptide" evidence="5">
    <location>
        <begin position="1"/>
        <end position="31"/>
    </location>
</feature>
<dbReference type="EMBL" id="CP016172">
    <property type="protein sequence ID" value="ANN78059.1"/>
    <property type="molecule type" value="Genomic_DNA"/>
</dbReference>
<reference evidence="6 7" key="1">
    <citation type="submission" date="2016-06" db="EMBL/GenBank/DDBJ databases">
        <title>Complete genome sequences of Bordetella bronchialis and Bordetella flabilis.</title>
        <authorList>
            <person name="LiPuma J.J."/>
            <person name="Spilker T."/>
        </authorList>
    </citation>
    <scope>NUCLEOTIDE SEQUENCE [LARGE SCALE GENOMIC DNA]</scope>
    <source>
        <strain evidence="6 7">AU10664</strain>
    </source>
</reference>
<dbReference type="Gene3D" id="3.40.190.170">
    <property type="entry name" value="Bacterial extracellular solute-binding protein, family 7"/>
    <property type="match status" value="1"/>
</dbReference>
<feature type="chain" id="PRO_5008258925" description="ABC transporter substrate-binding protein" evidence="5">
    <location>
        <begin position="32"/>
        <end position="335"/>
    </location>
</feature>
<gene>
    <name evidence="6" type="ORF">BAU07_14035</name>
</gene>